<dbReference type="Proteomes" id="UP000199073">
    <property type="component" value="Unassembled WGS sequence"/>
</dbReference>
<accession>A0A1H0KMW9</accession>
<sequence>MAAKEDKQSNSKQLVDAVVRAMEIMDCFSLQETEFSLNQLCEQTGMYKSRIHRLCGTLIATGYLVKTSRSNYRLGPKLMVLGKAYEKTNSLKSIAEPLMRQLSLSTGLSSALFVLDGMKCICMAREVGTTRLVYAINEGEYMELTPTAAGRVLLAYADESFVEKVLEQAEYKKFTEKTIVSVDTIRQELIEIRKRGFAFNMEGREEGVAAIAAPIFDFEKNVQAAVAIVGPVHLFNKEEYEQRLLPPLQDSAGEISRLMGTF</sequence>
<evidence type="ECO:0000259" key="4">
    <source>
        <dbReference type="PROSITE" id="PS51077"/>
    </source>
</evidence>
<keyword evidence="2" id="KW-0238">DNA-binding</keyword>
<dbReference type="SMART" id="SM00346">
    <property type="entry name" value="HTH_ICLR"/>
    <property type="match status" value="1"/>
</dbReference>
<dbReference type="InterPro" id="IPR014757">
    <property type="entry name" value="Tscrpt_reg_IclR_C"/>
</dbReference>
<gene>
    <name evidence="6" type="ORF">SAMN05660330_00559</name>
</gene>
<dbReference type="AlphaFoldDB" id="A0A1H0KMW9"/>
<dbReference type="PANTHER" id="PTHR30136">
    <property type="entry name" value="HELIX-TURN-HELIX TRANSCRIPTIONAL REGULATOR, ICLR FAMILY"/>
    <property type="match status" value="1"/>
</dbReference>
<dbReference type="SUPFAM" id="SSF55781">
    <property type="entry name" value="GAF domain-like"/>
    <property type="match status" value="1"/>
</dbReference>
<evidence type="ECO:0000259" key="5">
    <source>
        <dbReference type="PROSITE" id="PS51078"/>
    </source>
</evidence>
<dbReference type="GO" id="GO:0045892">
    <property type="term" value="P:negative regulation of DNA-templated transcription"/>
    <property type="evidence" value="ECO:0007669"/>
    <property type="project" value="TreeGrafter"/>
</dbReference>
<evidence type="ECO:0000313" key="6">
    <source>
        <dbReference type="EMBL" id="SDO57101.1"/>
    </source>
</evidence>
<dbReference type="PANTHER" id="PTHR30136:SF35">
    <property type="entry name" value="HTH-TYPE TRANSCRIPTIONAL REGULATOR RV1719"/>
    <property type="match status" value="1"/>
</dbReference>
<dbReference type="RefSeq" id="WP_092219553.1">
    <property type="nucleotide sequence ID" value="NZ_FNJI01000003.1"/>
</dbReference>
<keyword evidence="3" id="KW-0804">Transcription</keyword>
<organism evidence="6 7">
    <name type="scientific">Desulforhopalus singaporensis</name>
    <dbReference type="NCBI Taxonomy" id="91360"/>
    <lineage>
        <taxon>Bacteria</taxon>
        <taxon>Pseudomonadati</taxon>
        <taxon>Thermodesulfobacteriota</taxon>
        <taxon>Desulfobulbia</taxon>
        <taxon>Desulfobulbales</taxon>
        <taxon>Desulfocapsaceae</taxon>
        <taxon>Desulforhopalus</taxon>
    </lineage>
</organism>
<proteinExistence type="predicted"/>
<dbReference type="InterPro" id="IPR050707">
    <property type="entry name" value="HTH_MetabolicPath_Reg"/>
</dbReference>
<evidence type="ECO:0000256" key="1">
    <source>
        <dbReference type="ARBA" id="ARBA00023015"/>
    </source>
</evidence>
<dbReference type="Pfam" id="PF01614">
    <property type="entry name" value="IclR_C"/>
    <property type="match status" value="1"/>
</dbReference>
<dbReference type="InterPro" id="IPR029016">
    <property type="entry name" value="GAF-like_dom_sf"/>
</dbReference>
<protein>
    <submittedName>
        <fullName evidence="6">Transcriptional regulator, IclR family</fullName>
    </submittedName>
</protein>
<dbReference type="SUPFAM" id="SSF46785">
    <property type="entry name" value="Winged helix' DNA-binding domain"/>
    <property type="match status" value="1"/>
</dbReference>
<dbReference type="GO" id="GO:0003700">
    <property type="term" value="F:DNA-binding transcription factor activity"/>
    <property type="evidence" value="ECO:0007669"/>
    <property type="project" value="TreeGrafter"/>
</dbReference>
<dbReference type="InterPro" id="IPR036390">
    <property type="entry name" value="WH_DNA-bd_sf"/>
</dbReference>
<evidence type="ECO:0000256" key="2">
    <source>
        <dbReference type="ARBA" id="ARBA00023125"/>
    </source>
</evidence>
<dbReference type="EMBL" id="FNJI01000003">
    <property type="protein sequence ID" value="SDO57101.1"/>
    <property type="molecule type" value="Genomic_DNA"/>
</dbReference>
<evidence type="ECO:0000313" key="7">
    <source>
        <dbReference type="Proteomes" id="UP000199073"/>
    </source>
</evidence>
<evidence type="ECO:0000256" key="3">
    <source>
        <dbReference type="ARBA" id="ARBA00023163"/>
    </source>
</evidence>
<dbReference type="InterPro" id="IPR005471">
    <property type="entry name" value="Tscrpt_reg_IclR_N"/>
</dbReference>
<dbReference type="STRING" id="91360.SAMN05660330_00559"/>
<feature type="domain" description="HTH iclR-type" evidence="4">
    <location>
        <begin position="15"/>
        <end position="76"/>
    </location>
</feature>
<keyword evidence="7" id="KW-1185">Reference proteome</keyword>
<dbReference type="OrthoDB" id="5416964at2"/>
<keyword evidence="1" id="KW-0805">Transcription regulation</keyword>
<dbReference type="PROSITE" id="PS51078">
    <property type="entry name" value="ICLR_ED"/>
    <property type="match status" value="1"/>
</dbReference>
<feature type="domain" description="IclR-ED" evidence="5">
    <location>
        <begin position="77"/>
        <end position="261"/>
    </location>
</feature>
<dbReference type="Gene3D" id="3.30.450.40">
    <property type="match status" value="1"/>
</dbReference>
<dbReference type="Pfam" id="PF09339">
    <property type="entry name" value="HTH_IclR"/>
    <property type="match status" value="1"/>
</dbReference>
<dbReference type="Gene3D" id="1.10.10.10">
    <property type="entry name" value="Winged helix-like DNA-binding domain superfamily/Winged helix DNA-binding domain"/>
    <property type="match status" value="1"/>
</dbReference>
<reference evidence="6 7" key="1">
    <citation type="submission" date="2016-10" db="EMBL/GenBank/DDBJ databases">
        <authorList>
            <person name="de Groot N.N."/>
        </authorList>
    </citation>
    <scope>NUCLEOTIDE SEQUENCE [LARGE SCALE GENOMIC DNA]</scope>
    <source>
        <strain evidence="6 7">DSM 12130</strain>
    </source>
</reference>
<name>A0A1H0KMW9_9BACT</name>
<dbReference type="InterPro" id="IPR036388">
    <property type="entry name" value="WH-like_DNA-bd_sf"/>
</dbReference>
<dbReference type="PROSITE" id="PS51077">
    <property type="entry name" value="HTH_ICLR"/>
    <property type="match status" value="1"/>
</dbReference>
<dbReference type="GO" id="GO:0003677">
    <property type="term" value="F:DNA binding"/>
    <property type="evidence" value="ECO:0007669"/>
    <property type="project" value="UniProtKB-KW"/>
</dbReference>